<evidence type="ECO:0000256" key="1">
    <source>
        <dbReference type="SAM" id="Coils"/>
    </source>
</evidence>
<evidence type="ECO:0000313" key="3">
    <source>
        <dbReference type="Proteomes" id="UP000801492"/>
    </source>
</evidence>
<dbReference type="AlphaFoldDB" id="A0A8K0C7Y5"/>
<organism evidence="2 3">
    <name type="scientific">Ignelater luminosus</name>
    <name type="common">Cucubano</name>
    <name type="synonym">Pyrophorus luminosus</name>
    <dbReference type="NCBI Taxonomy" id="2038154"/>
    <lineage>
        <taxon>Eukaryota</taxon>
        <taxon>Metazoa</taxon>
        <taxon>Ecdysozoa</taxon>
        <taxon>Arthropoda</taxon>
        <taxon>Hexapoda</taxon>
        <taxon>Insecta</taxon>
        <taxon>Pterygota</taxon>
        <taxon>Neoptera</taxon>
        <taxon>Endopterygota</taxon>
        <taxon>Coleoptera</taxon>
        <taxon>Polyphaga</taxon>
        <taxon>Elateriformia</taxon>
        <taxon>Elateroidea</taxon>
        <taxon>Elateridae</taxon>
        <taxon>Agrypninae</taxon>
        <taxon>Pyrophorini</taxon>
        <taxon>Ignelater</taxon>
    </lineage>
</organism>
<comment type="caution">
    <text evidence="2">The sequence shown here is derived from an EMBL/GenBank/DDBJ whole genome shotgun (WGS) entry which is preliminary data.</text>
</comment>
<dbReference type="Gene3D" id="6.10.250.1380">
    <property type="match status" value="1"/>
</dbReference>
<reference evidence="2" key="1">
    <citation type="submission" date="2019-08" db="EMBL/GenBank/DDBJ databases">
        <title>The genome of the North American firefly Photinus pyralis.</title>
        <authorList>
            <consortium name="Photinus pyralis genome working group"/>
            <person name="Fallon T.R."/>
            <person name="Sander Lower S.E."/>
            <person name="Weng J.-K."/>
        </authorList>
    </citation>
    <scope>NUCLEOTIDE SEQUENCE</scope>
    <source>
        <strain evidence="2">TRF0915ILg1</strain>
        <tissue evidence="2">Whole body</tissue>
    </source>
</reference>
<sequence>MEEAVGNLEKQMQQADKKLDNLTVKVINVEKDILCEDSECAEVEVNSLLKSVTDVKNDYQNLRKDILEVQDLQKQLSSSLQTQLQLLQIKYNFLKEKISVNVPHNSLGVSKIIMTDSSPGKTFQESK</sequence>
<proteinExistence type="predicted"/>
<name>A0A8K0C7Y5_IGNLU</name>
<evidence type="ECO:0000313" key="2">
    <source>
        <dbReference type="EMBL" id="KAF2880466.1"/>
    </source>
</evidence>
<accession>A0A8K0C7Y5</accession>
<dbReference type="Proteomes" id="UP000801492">
    <property type="component" value="Unassembled WGS sequence"/>
</dbReference>
<dbReference type="EMBL" id="VTPC01090967">
    <property type="protein sequence ID" value="KAF2880466.1"/>
    <property type="molecule type" value="Genomic_DNA"/>
</dbReference>
<evidence type="ECO:0008006" key="4">
    <source>
        <dbReference type="Google" id="ProtNLM"/>
    </source>
</evidence>
<feature type="coiled-coil region" evidence="1">
    <location>
        <begin position="5"/>
        <end position="97"/>
    </location>
</feature>
<protein>
    <recommendedName>
        <fullName evidence="4">Ska2 N-terminal domain-containing protein</fullName>
    </recommendedName>
</protein>
<keyword evidence="1" id="KW-0175">Coiled coil</keyword>
<dbReference type="OrthoDB" id="8182512at2759"/>
<gene>
    <name evidence="2" type="ORF">ILUMI_25714</name>
</gene>
<keyword evidence="3" id="KW-1185">Reference proteome</keyword>